<dbReference type="Pfam" id="PF00324">
    <property type="entry name" value="AA_permease"/>
    <property type="match status" value="1"/>
</dbReference>
<evidence type="ECO:0000256" key="3">
    <source>
        <dbReference type="ARBA" id="ARBA00022989"/>
    </source>
</evidence>
<dbReference type="AlphaFoldDB" id="A0A9W4K984"/>
<gene>
    <name evidence="7" type="ORF">PEGY_LOCUS3821</name>
</gene>
<feature type="domain" description="Amino acid permease/ SLC12A" evidence="6">
    <location>
        <begin position="126"/>
        <end position="434"/>
    </location>
</feature>
<comment type="subcellular location">
    <subcellularLocation>
        <location evidence="1">Membrane</location>
        <topology evidence="1">Multi-pass membrane protein</topology>
    </subcellularLocation>
</comment>
<reference evidence="7" key="1">
    <citation type="submission" date="2021-07" db="EMBL/GenBank/DDBJ databases">
        <authorList>
            <person name="Branca A.L. A."/>
        </authorList>
    </citation>
    <scope>NUCLEOTIDE SEQUENCE</scope>
</reference>
<feature type="transmembrane region" description="Helical" evidence="5">
    <location>
        <begin position="379"/>
        <end position="401"/>
    </location>
</feature>
<feature type="transmembrane region" description="Helical" evidence="5">
    <location>
        <begin position="94"/>
        <end position="116"/>
    </location>
</feature>
<feature type="transmembrane region" description="Helical" evidence="5">
    <location>
        <begin position="339"/>
        <end position="358"/>
    </location>
</feature>
<name>A0A9W4K984_9EURO</name>
<feature type="transmembrane region" description="Helical" evidence="5">
    <location>
        <begin position="304"/>
        <end position="333"/>
    </location>
</feature>
<dbReference type="InterPro" id="IPR004841">
    <property type="entry name" value="AA-permease/SLC12A_dom"/>
</dbReference>
<sequence>MTTFNNLISRQGLKQRHIQMIALAGTIGTVIRKNPSQFLSIMLTPKIGTVSKFWSSYSKFRASRSNPGVLDSIIRHAEYSVDPALSFAQGWNIAYAYFISIAGEIVAAAVLVEFWISLNSAIWVTVFGVLVCGGGPAGEVHGAQYWHNPGPFVQYLNIPGKLGQFLGVWSSFTPAVYSFASVENVALLAGETQNPRQNIPKAAKRILARVVIFYIITIMMITFLVPSNDPDLLKSTGTAAQSPFVLSAQRAGIKVLPSIINAIVLTSAWSSGNSILMGGSRVLFGLSQEKHAPSVLKRVSRWGVPYVAVSIMSLSICLGYLTSSSGATIVFTWLQNMIAAYNFVAWMVICVVYLRFYYAMQKQGITLDELPWKAPFQPYAAWASLICFFILLLTSGFRTFIHKRWSTQTFISSYLDIAILAALYFGYKFWQRTQIISLDEVPLRYYIDQAHQNQEPSLSRNRGWSRLNILWG</sequence>
<feature type="transmembrane region" description="Helical" evidence="5">
    <location>
        <begin position="206"/>
        <end position="225"/>
    </location>
</feature>
<feature type="transmembrane region" description="Helical" evidence="5">
    <location>
        <begin position="407"/>
        <end position="427"/>
    </location>
</feature>
<keyword evidence="3 5" id="KW-1133">Transmembrane helix</keyword>
<dbReference type="PANTHER" id="PTHR43341">
    <property type="entry name" value="AMINO ACID PERMEASE"/>
    <property type="match status" value="1"/>
</dbReference>
<evidence type="ECO:0000313" key="8">
    <source>
        <dbReference type="Proteomes" id="UP001154252"/>
    </source>
</evidence>
<organism evidence="7 8">
    <name type="scientific">Penicillium egyptiacum</name>
    <dbReference type="NCBI Taxonomy" id="1303716"/>
    <lineage>
        <taxon>Eukaryota</taxon>
        <taxon>Fungi</taxon>
        <taxon>Dikarya</taxon>
        <taxon>Ascomycota</taxon>
        <taxon>Pezizomycotina</taxon>
        <taxon>Eurotiomycetes</taxon>
        <taxon>Eurotiomycetidae</taxon>
        <taxon>Eurotiales</taxon>
        <taxon>Aspergillaceae</taxon>
        <taxon>Penicillium</taxon>
    </lineage>
</organism>
<evidence type="ECO:0000259" key="6">
    <source>
        <dbReference type="Pfam" id="PF00324"/>
    </source>
</evidence>
<dbReference type="GO" id="GO:0016020">
    <property type="term" value="C:membrane"/>
    <property type="evidence" value="ECO:0007669"/>
    <property type="project" value="UniProtKB-SubCell"/>
</dbReference>
<keyword evidence="2 5" id="KW-0812">Transmembrane</keyword>
<protein>
    <recommendedName>
        <fullName evidence="6">Amino acid permease/ SLC12A domain-containing protein</fullName>
    </recommendedName>
</protein>
<proteinExistence type="predicted"/>
<dbReference type="Gene3D" id="1.20.1740.10">
    <property type="entry name" value="Amino acid/polyamine transporter I"/>
    <property type="match status" value="1"/>
</dbReference>
<evidence type="ECO:0000256" key="1">
    <source>
        <dbReference type="ARBA" id="ARBA00004141"/>
    </source>
</evidence>
<dbReference type="OrthoDB" id="3900342at2759"/>
<dbReference type="Proteomes" id="UP001154252">
    <property type="component" value="Unassembled WGS sequence"/>
</dbReference>
<dbReference type="EMBL" id="CAJVRC010000848">
    <property type="protein sequence ID" value="CAG8894284.1"/>
    <property type="molecule type" value="Genomic_DNA"/>
</dbReference>
<evidence type="ECO:0000256" key="2">
    <source>
        <dbReference type="ARBA" id="ARBA00022692"/>
    </source>
</evidence>
<dbReference type="PANTHER" id="PTHR43341:SF18">
    <property type="entry name" value="AMINO ACID PERMEASE_ SLC12A DOMAIN-CONTAINING PROTEIN"/>
    <property type="match status" value="1"/>
</dbReference>
<accession>A0A9W4K984</accession>
<evidence type="ECO:0000256" key="5">
    <source>
        <dbReference type="SAM" id="Phobius"/>
    </source>
</evidence>
<keyword evidence="8" id="KW-1185">Reference proteome</keyword>
<evidence type="ECO:0000313" key="7">
    <source>
        <dbReference type="EMBL" id="CAG8894284.1"/>
    </source>
</evidence>
<dbReference type="GO" id="GO:0015171">
    <property type="term" value="F:amino acid transmembrane transporter activity"/>
    <property type="evidence" value="ECO:0007669"/>
    <property type="project" value="TreeGrafter"/>
</dbReference>
<comment type="caution">
    <text evidence="7">The sequence shown here is derived from an EMBL/GenBank/DDBJ whole genome shotgun (WGS) entry which is preliminary data.</text>
</comment>
<dbReference type="InterPro" id="IPR050524">
    <property type="entry name" value="APC_YAT"/>
</dbReference>
<keyword evidence="4 5" id="KW-0472">Membrane</keyword>
<evidence type="ECO:0000256" key="4">
    <source>
        <dbReference type="ARBA" id="ARBA00023136"/>
    </source>
</evidence>